<protein>
    <submittedName>
        <fullName evidence="2">Uncharacterized protein</fullName>
    </submittedName>
</protein>
<feature type="region of interest" description="Disordered" evidence="1">
    <location>
        <begin position="415"/>
        <end position="447"/>
    </location>
</feature>
<evidence type="ECO:0000313" key="3">
    <source>
        <dbReference type="Proteomes" id="UP000601435"/>
    </source>
</evidence>
<feature type="region of interest" description="Disordered" evidence="1">
    <location>
        <begin position="620"/>
        <end position="649"/>
    </location>
</feature>
<gene>
    <name evidence="2" type="ORF">SNEC2469_LOCUS27502</name>
</gene>
<keyword evidence="3" id="KW-1185">Reference proteome</keyword>
<organism evidence="2 3">
    <name type="scientific">Symbiodinium necroappetens</name>
    <dbReference type="NCBI Taxonomy" id="1628268"/>
    <lineage>
        <taxon>Eukaryota</taxon>
        <taxon>Sar</taxon>
        <taxon>Alveolata</taxon>
        <taxon>Dinophyceae</taxon>
        <taxon>Suessiales</taxon>
        <taxon>Symbiodiniaceae</taxon>
        <taxon>Symbiodinium</taxon>
    </lineage>
</organism>
<dbReference type="EMBL" id="CAJNJA010057997">
    <property type="protein sequence ID" value="CAE7864165.1"/>
    <property type="molecule type" value="Genomic_DNA"/>
</dbReference>
<proteinExistence type="predicted"/>
<feature type="compositionally biased region" description="Basic and acidic residues" evidence="1">
    <location>
        <begin position="435"/>
        <end position="445"/>
    </location>
</feature>
<evidence type="ECO:0000256" key="1">
    <source>
        <dbReference type="SAM" id="MobiDB-lite"/>
    </source>
</evidence>
<name>A0A813ACC1_9DINO</name>
<feature type="compositionally biased region" description="Basic and acidic residues" evidence="1">
    <location>
        <begin position="127"/>
        <end position="148"/>
    </location>
</feature>
<dbReference type="Proteomes" id="UP000601435">
    <property type="component" value="Unassembled WGS sequence"/>
</dbReference>
<comment type="caution">
    <text evidence="2">The sequence shown here is derived from an EMBL/GenBank/DDBJ whole genome shotgun (WGS) entry which is preliminary data.</text>
</comment>
<dbReference type="InterPro" id="IPR019734">
    <property type="entry name" value="TPR_rpt"/>
</dbReference>
<dbReference type="SMART" id="SM00028">
    <property type="entry name" value="TPR"/>
    <property type="match status" value="2"/>
</dbReference>
<evidence type="ECO:0000313" key="2">
    <source>
        <dbReference type="EMBL" id="CAE7864165.1"/>
    </source>
</evidence>
<reference evidence="2" key="1">
    <citation type="submission" date="2021-02" db="EMBL/GenBank/DDBJ databases">
        <authorList>
            <person name="Dougan E. K."/>
            <person name="Rhodes N."/>
            <person name="Thang M."/>
            <person name="Chan C."/>
        </authorList>
    </citation>
    <scope>NUCLEOTIDE SEQUENCE</scope>
</reference>
<dbReference type="InterPro" id="IPR011990">
    <property type="entry name" value="TPR-like_helical_dom_sf"/>
</dbReference>
<feature type="region of interest" description="Disordered" evidence="1">
    <location>
        <begin position="120"/>
        <end position="148"/>
    </location>
</feature>
<dbReference type="OrthoDB" id="433875at2759"/>
<dbReference type="AlphaFoldDB" id="A0A813ACC1"/>
<dbReference type="Gene3D" id="1.25.40.10">
    <property type="entry name" value="Tetratricopeptide repeat domain"/>
    <property type="match status" value="1"/>
</dbReference>
<accession>A0A813ACC1</accession>
<dbReference type="SUPFAM" id="SSF48452">
    <property type="entry name" value="TPR-like"/>
    <property type="match status" value="1"/>
</dbReference>
<sequence>MLRIVAAGGRASQAPEETQSEVKLLRAELQDQMARQKHELAACRKSIHELSIQRTKSEASISVAQEAASENRLAEKSCQLRWQSEHRMWSEERRRLKAANQRNLQEEVDRFEQCRQRMSQEMMSSRRKLEGEAREARQRQRAAEGKLKRMEEAEEVHLSHAGEVAEARFLQETAAQEAQRLREQLGQAEAEVLAQQMDFRRQVDASARLQDSFRLELVAAASAREAMVRDWHSQKRHLLQAIAADRKAEEEIAEEQAGLAEQAALVAAERALEVQRLQGLCEDGQHDVQKLREDVAMLEDAERTLIGELSWQKEMREEDIARLHTACEKSLEGLPLEFYQELCSQESGDLRKVPMTVTRYGHMLEAVGGCVKTLLRENAELQEARRSSLASSPLMQSSDSGVSLTHLALTPLSSCALGRDSNSDRNRSSTASAARPREHHRDAPELTRQVFAAHQELAQSREEMRQFMVQRDLEREMSARRSSLEMLRTQELSELSDQNQKYLAELQVLREEVRSKQEFDDTKAQVMGPAMLSTAVLAEEELEKVNRTVRISRAGCDATSSLLSTSKSLGEAHVWPVETLSPAPDEITKSRWRRDGSRDASAETCESSVLGKVPSRVWKSRSRDSCGTGQEVEGLVQPMPSTSEGDSDRARMQAAKATTLERAFCCAEQLCERQQYAEALPLLEEVAQYCDGSPEMLGTTRMKMSDVWAYIGVASQAEGLTEKSIASYRKAIREDSALHVCHANLAMLLSFQEEHMEAQHHMSLALAIDPQNHAYANLAMELRNALQAGT</sequence>